<name>A0A366XZV9_9BACI</name>
<evidence type="ECO:0000313" key="1">
    <source>
        <dbReference type="EMBL" id="RBW69451.1"/>
    </source>
</evidence>
<dbReference type="Pfam" id="PF14398">
    <property type="entry name" value="ATPgrasp_YheCD"/>
    <property type="match status" value="1"/>
</dbReference>
<dbReference type="RefSeq" id="WP_113806141.1">
    <property type="nucleotide sequence ID" value="NZ_QOCW01000010.1"/>
</dbReference>
<dbReference type="Proteomes" id="UP000253314">
    <property type="component" value="Unassembled WGS sequence"/>
</dbReference>
<evidence type="ECO:0000313" key="2">
    <source>
        <dbReference type="Proteomes" id="UP000253314"/>
    </source>
</evidence>
<keyword evidence="2" id="KW-1185">Reference proteome</keyword>
<protein>
    <submittedName>
        <fullName evidence="1">Uncharacterized protein</fullName>
    </submittedName>
</protein>
<accession>A0A366XZV9</accession>
<organism evidence="1 2">
    <name type="scientific">Bacillus taeanensis</name>
    <dbReference type="NCBI Taxonomy" id="273032"/>
    <lineage>
        <taxon>Bacteria</taxon>
        <taxon>Bacillati</taxon>
        <taxon>Bacillota</taxon>
        <taxon>Bacilli</taxon>
        <taxon>Bacillales</taxon>
        <taxon>Bacillaceae</taxon>
        <taxon>Bacillus</taxon>
    </lineage>
</organism>
<proteinExistence type="predicted"/>
<gene>
    <name evidence="1" type="ORF">DS031_11035</name>
</gene>
<dbReference type="AlphaFoldDB" id="A0A366XZV9"/>
<sequence>MVVTLKRINEKEVNVIFLPQSMVSNFHGLPKRLTLRLGGWKREVKVELNSELPDKTVGLPHALQFPFELPLHFPYEANIKSREFHLGPILAFLAFKKKSEITEQILNNYKAYFTLSPLLAGLLTICAADGINVDEKTMEGYYLDYSTNGNKPIWKAGTFPLPDAFYNTTDLEMSIYNKLLAVYDETFFNTHPFNREEWCSWLNSHSSLQHYIPPAEQFSTIKHNDMLHLKVIMQKDHSKYWNLSGSIACFTEKREGSHIDQLEKALSGYDGLKEVFKMNECEIFVKERELFDLCTLACKTLEQYGGHYADLLFEISLDKERKPWITEIFPLYDHTLPLSLLNNKEMYLKVVTTPFQYAKSLVGFK</sequence>
<dbReference type="OrthoDB" id="7869153at2"/>
<reference evidence="1 2" key="1">
    <citation type="submission" date="2018-07" db="EMBL/GenBank/DDBJ databases">
        <title>Lottiidibacillus patelloidae gen. nov., sp. nov., isolated from the intestinal tract of a marine limpet and the reclassification of B. taeanensis BH030017T, B. algicola KMM 3737T and B. hwajinpoensis SW-72T as genus Lottiidibacillus.</title>
        <authorList>
            <person name="Liu R."/>
            <person name="Huang Z."/>
        </authorList>
    </citation>
    <scope>NUCLEOTIDE SEQUENCE [LARGE SCALE GENOMIC DNA]</scope>
    <source>
        <strain evidence="1 2">BH030017</strain>
    </source>
</reference>
<dbReference type="EMBL" id="QOCW01000010">
    <property type="protein sequence ID" value="RBW69451.1"/>
    <property type="molecule type" value="Genomic_DNA"/>
</dbReference>
<comment type="caution">
    <text evidence="1">The sequence shown here is derived from an EMBL/GenBank/DDBJ whole genome shotgun (WGS) entry which is preliminary data.</text>
</comment>
<dbReference type="InterPro" id="IPR026838">
    <property type="entry name" value="YheC/D"/>
</dbReference>